<keyword evidence="2" id="KW-1185">Reference proteome</keyword>
<dbReference type="EMBL" id="KZ678144">
    <property type="protein sequence ID" value="PSN61478.1"/>
    <property type="molecule type" value="Genomic_DNA"/>
</dbReference>
<organism evidence="1 2">
    <name type="scientific">Corynespora cassiicola Philippines</name>
    <dbReference type="NCBI Taxonomy" id="1448308"/>
    <lineage>
        <taxon>Eukaryota</taxon>
        <taxon>Fungi</taxon>
        <taxon>Dikarya</taxon>
        <taxon>Ascomycota</taxon>
        <taxon>Pezizomycotina</taxon>
        <taxon>Dothideomycetes</taxon>
        <taxon>Pleosporomycetidae</taxon>
        <taxon>Pleosporales</taxon>
        <taxon>Corynesporascaceae</taxon>
        <taxon>Corynespora</taxon>
    </lineage>
</organism>
<evidence type="ECO:0000313" key="2">
    <source>
        <dbReference type="Proteomes" id="UP000240883"/>
    </source>
</evidence>
<accession>A0A2T2N8W6</accession>
<gene>
    <name evidence="1" type="ORF">BS50DRAFT_152471</name>
</gene>
<dbReference type="AlphaFoldDB" id="A0A2T2N8W6"/>
<proteinExistence type="predicted"/>
<reference evidence="1 2" key="1">
    <citation type="journal article" date="2018" name="Front. Microbiol.">
        <title>Genome-Wide Analysis of Corynespora cassiicola Leaf Fall Disease Putative Effectors.</title>
        <authorList>
            <person name="Lopez D."/>
            <person name="Ribeiro S."/>
            <person name="Label P."/>
            <person name="Fumanal B."/>
            <person name="Venisse J.S."/>
            <person name="Kohler A."/>
            <person name="de Oliveira R.R."/>
            <person name="Labutti K."/>
            <person name="Lipzen A."/>
            <person name="Lail K."/>
            <person name="Bauer D."/>
            <person name="Ohm R.A."/>
            <person name="Barry K.W."/>
            <person name="Spatafora J."/>
            <person name="Grigoriev I.V."/>
            <person name="Martin F.M."/>
            <person name="Pujade-Renaud V."/>
        </authorList>
    </citation>
    <scope>NUCLEOTIDE SEQUENCE [LARGE SCALE GENOMIC DNA]</scope>
    <source>
        <strain evidence="1 2">Philippines</strain>
    </source>
</reference>
<dbReference type="Proteomes" id="UP000240883">
    <property type="component" value="Unassembled WGS sequence"/>
</dbReference>
<protein>
    <submittedName>
        <fullName evidence="1">Uncharacterized protein</fullName>
    </submittedName>
</protein>
<name>A0A2T2N8W6_CORCC</name>
<sequence>MIRSTGAGLVPLRDAVSASPPVESLWEHGRLATLCRLRRRVCPQSQSTTSLVESLWVSGGGCGCGCGNEEIPSRTMAVWSRANAREWTLQPGAHPHDRRSAPLCWSCKTAAIVDYCRRYCLWWVKTLSVAMSRVALSSWWRRRLQTGNGGRPTTRLAGRPHPTLAVSGLQTAYRPCVEGAITCWATEMGWKLP</sequence>
<evidence type="ECO:0000313" key="1">
    <source>
        <dbReference type="EMBL" id="PSN61478.1"/>
    </source>
</evidence>